<organism evidence="2 3">
    <name type="scientific">Marilutibacter aestuarii</name>
    <dbReference type="NCBI Taxonomy" id="1706195"/>
    <lineage>
        <taxon>Bacteria</taxon>
        <taxon>Pseudomonadati</taxon>
        <taxon>Pseudomonadota</taxon>
        <taxon>Gammaproteobacteria</taxon>
        <taxon>Lysobacterales</taxon>
        <taxon>Lysobacteraceae</taxon>
        <taxon>Marilutibacter</taxon>
    </lineage>
</organism>
<dbReference type="EMBL" id="VICE01000109">
    <property type="protein sequence ID" value="TQD42270.1"/>
    <property type="molecule type" value="Genomic_DNA"/>
</dbReference>
<protein>
    <submittedName>
        <fullName evidence="2">Uncharacterized protein</fullName>
    </submittedName>
</protein>
<feature type="signal peptide" evidence="1">
    <location>
        <begin position="1"/>
        <end position="17"/>
    </location>
</feature>
<evidence type="ECO:0000313" key="2">
    <source>
        <dbReference type="EMBL" id="TQD42270.1"/>
    </source>
</evidence>
<dbReference type="OrthoDB" id="6038757at2"/>
<evidence type="ECO:0000313" key="3">
    <source>
        <dbReference type="Proteomes" id="UP000318212"/>
    </source>
</evidence>
<dbReference type="RefSeq" id="WP_141519015.1">
    <property type="nucleotide sequence ID" value="NZ_VICE01000109.1"/>
</dbReference>
<proteinExistence type="predicted"/>
<gene>
    <name evidence="2" type="ORF">FKV25_11875</name>
</gene>
<keyword evidence="3" id="KW-1185">Reference proteome</keyword>
<comment type="caution">
    <text evidence="2">The sequence shown here is derived from an EMBL/GenBank/DDBJ whole genome shotgun (WGS) entry which is preliminary data.</text>
</comment>
<reference evidence="2 3" key="1">
    <citation type="submission" date="2019-06" db="EMBL/GenBank/DDBJ databases">
        <title>Lysobacter alkalisoli sp. nov. isolated from saline soil.</title>
        <authorList>
            <person name="Sun J.-Q."/>
            <person name="Xu L."/>
        </authorList>
    </citation>
    <scope>NUCLEOTIDE SEQUENCE [LARGE SCALE GENOMIC DNA]</scope>
    <source>
        <strain evidence="2 3">JCM 31130</strain>
    </source>
</reference>
<name>A0A507ZX35_9GAMM</name>
<dbReference type="Proteomes" id="UP000318212">
    <property type="component" value="Unassembled WGS sequence"/>
</dbReference>
<feature type="chain" id="PRO_5021356821" evidence="1">
    <location>
        <begin position="18"/>
        <end position="169"/>
    </location>
</feature>
<evidence type="ECO:0000256" key="1">
    <source>
        <dbReference type="SAM" id="SignalP"/>
    </source>
</evidence>
<keyword evidence="1" id="KW-0732">Signal</keyword>
<sequence length="169" mass="18465">MTKQLLAFFIAALCLQAANLRAESEGWYVGYSGYGPAKIGMKQDELEQVLGSSLVLDLDVGGCQYLSAKSGHEGVSFMIIDGHLARVDITNSAIKTFSGIEVGSTQESTVATYPRIQVSQHHYAGPQGSYLTQYSQDNRFGIRFETDNNRVEIYYAGTAEAVQYVEGCL</sequence>
<accession>A0A507ZX35</accession>
<dbReference type="AlphaFoldDB" id="A0A507ZX35"/>